<accession>A0A4U5MU16</accession>
<keyword evidence="1" id="KW-0812">Transmembrane</keyword>
<evidence type="ECO:0000256" key="1">
    <source>
        <dbReference type="SAM" id="Phobius"/>
    </source>
</evidence>
<dbReference type="Proteomes" id="UP000298663">
    <property type="component" value="Unassembled WGS sequence"/>
</dbReference>
<protein>
    <submittedName>
        <fullName evidence="2">Uncharacterized protein</fullName>
    </submittedName>
</protein>
<feature type="transmembrane region" description="Helical" evidence="1">
    <location>
        <begin position="114"/>
        <end position="135"/>
    </location>
</feature>
<reference evidence="2 3" key="2">
    <citation type="journal article" date="2019" name="G3 (Bethesda)">
        <title>Hybrid Assembly of the Genome of the Entomopathogenic Nematode Steinernema carpocapsae Identifies the X-Chromosome.</title>
        <authorList>
            <person name="Serra L."/>
            <person name="Macchietto M."/>
            <person name="Macias-Munoz A."/>
            <person name="McGill C.J."/>
            <person name="Rodriguez I.M."/>
            <person name="Rodriguez B."/>
            <person name="Murad R."/>
            <person name="Mortazavi A."/>
        </authorList>
    </citation>
    <scope>NUCLEOTIDE SEQUENCE [LARGE SCALE GENOMIC DNA]</scope>
    <source>
        <strain evidence="2 3">ALL</strain>
    </source>
</reference>
<dbReference type="EMBL" id="AZBU02000006">
    <property type="protein sequence ID" value="TKR73198.1"/>
    <property type="molecule type" value="Genomic_DNA"/>
</dbReference>
<evidence type="ECO:0000313" key="2">
    <source>
        <dbReference type="EMBL" id="TKR73198.1"/>
    </source>
</evidence>
<reference evidence="2 3" key="1">
    <citation type="journal article" date="2015" name="Genome Biol.">
        <title>Comparative genomics of Steinernema reveals deeply conserved gene regulatory networks.</title>
        <authorList>
            <person name="Dillman A.R."/>
            <person name="Macchietto M."/>
            <person name="Porter C.F."/>
            <person name="Rogers A."/>
            <person name="Williams B."/>
            <person name="Antoshechkin I."/>
            <person name="Lee M.M."/>
            <person name="Goodwin Z."/>
            <person name="Lu X."/>
            <person name="Lewis E.E."/>
            <person name="Goodrich-Blair H."/>
            <person name="Stock S.P."/>
            <person name="Adams B.J."/>
            <person name="Sternberg P.W."/>
            <person name="Mortazavi A."/>
        </authorList>
    </citation>
    <scope>NUCLEOTIDE SEQUENCE [LARGE SCALE GENOMIC DNA]</scope>
    <source>
        <strain evidence="2 3">ALL</strain>
    </source>
</reference>
<evidence type="ECO:0000313" key="3">
    <source>
        <dbReference type="Proteomes" id="UP000298663"/>
    </source>
</evidence>
<keyword evidence="1" id="KW-1133">Transmembrane helix</keyword>
<keyword evidence="3" id="KW-1185">Reference proteome</keyword>
<gene>
    <name evidence="2" type="ORF">L596_020536</name>
</gene>
<proteinExistence type="predicted"/>
<organism evidence="2 3">
    <name type="scientific">Steinernema carpocapsae</name>
    <name type="common">Entomopathogenic nematode</name>
    <dbReference type="NCBI Taxonomy" id="34508"/>
    <lineage>
        <taxon>Eukaryota</taxon>
        <taxon>Metazoa</taxon>
        <taxon>Ecdysozoa</taxon>
        <taxon>Nematoda</taxon>
        <taxon>Chromadorea</taxon>
        <taxon>Rhabditida</taxon>
        <taxon>Tylenchina</taxon>
        <taxon>Panagrolaimomorpha</taxon>
        <taxon>Strongyloidoidea</taxon>
        <taxon>Steinernematidae</taxon>
        <taxon>Steinernema</taxon>
    </lineage>
</organism>
<keyword evidence="1" id="KW-0472">Membrane</keyword>
<name>A0A4U5MU16_STECR</name>
<comment type="caution">
    <text evidence="2">The sequence shown here is derived from an EMBL/GenBank/DDBJ whole genome shotgun (WGS) entry which is preliminary data.</text>
</comment>
<dbReference type="AlphaFoldDB" id="A0A4U5MU16"/>
<sequence>MCGFVEDAHRTGILETLNNWLLLALYSTLNWENTTSGRRIYGRARKNNCCRLGANNRRTNNDNNGNTAARLFTVAWPKITGYCSSCVWFLFGTGRGFICSGLQACGWAGRRRRALLLFLLAATTALELGSFSRLLGFGLHGLLGWASPGDDDGRAWWPRHSPPLLMGLHDLESFL</sequence>